<dbReference type="PANTHER" id="PTHR21301:SF12">
    <property type="match status" value="1"/>
</dbReference>
<accession>A0A803JXC1</accession>
<feature type="domain" description="Reverse transcriptase" evidence="2">
    <location>
        <begin position="71"/>
        <end position="381"/>
    </location>
</feature>
<evidence type="ECO:0000313" key="3">
    <source>
        <dbReference type="Ensembl" id="ENSXETP00000112670"/>
    </source>
</evidence>
<dbReference type="InterPro" id="IPR000477">
    <property type="entry name" value="RT_dom"/>
</dbReference>
<evidence type="ECO:0008006" key="4">
    <source>
        <dbReference type="Google" id="ProtNLM"/>
    </source>
</evidence>
<feature type="domain" description="GIY-YIG" evidence="1">
    <location>
        <begin position="586"/>
        <end position="689"/>
    </location>
</feature>
<dbReference type="PROSITE" id="PS50878">
    <property type="entry name" value="RT_POL"/>
    <property type="match status" value="1"/>
</dbReference>
<dbReference type="GeneTree" id="ENSGT00840000129931"/>
<dbReference type="InterPro" id="IPR000305">
    <property type="entry name" value="GIY-YIG_endonuc"/>
</dbReference>
<dbReference type="CDD" id="cd10442">
    <property type="entry name" value="GIY-YIG_PLEs"/>
    <property type="match status" value="1"/>
</dbReference>
<evidence type="ECO:0000259" key="1">
    <source>
        <dbReference type="PROSITE" id="PS50164"/>
    </source>
</evidence>
<sequence>MCFTETQTGTQVQYPGLKKKSNYLPDVTSVSLDTFVKVVTNEVKDIWDNDIGAKYHPNLTKRERHALITLKNNHNIIIKKADKGGAVVVLDRDKYNEEVMRLLNIQGHYCTIDSDPTGKIKNTIDTMVYDAFLMGTIDKSTRDFLTTEFPKIPLLYILPKIHKTLINPPGRPIVSGVGSVLEPLSKFVDFHLQKLVSNLPTCLKDTTDLLNKLNALGPLEGDIILCSIDIESLFTSIPQEEALSCVENALLDTNLSNALIYFILDCLEIVLKKNYFMYDGQFFWQQQGTSMGSAVAPSLANLFVYELEKKLFLNKTYLPYIKQYFRYVDDTLILWVGPIGKFEQMVSEANKSHPTVKFTFETSTTEINFLDVNIKLDGNKLVTGLYRKKMDRNNLLHIRSCHHPLTLKAIPKGQYIRARKIASNDSLYRDAANDLTKRFMDRGYPKQKLEHVANEVGKLPREQLLKPKSHICNDNRMTFVGKFDKKSRKIENVIRKYWPILQSDTKHGSLFSKLPRFAYKRGSSLKDILCPTQSFSTKTLFEGKPKIGTFPCMECNCCSSIIKGSNIHHPLSGVEIPLKAYATCKSKFVIYVLKCPCGMLYVGKTFRPVNTRIKEHKNYIRNFKKDSYTDTSVSRHFIDNKHSACQLKWKVLEVVQKPVRGGDWKKLLLQREARWIRRLDCVMPRGMNEQYSLLCFL</sequence>
<reference evidence="3" key="1">
    <citation type="journal article" date="2010" name="Science">
        <title>The genome of the Western clawed frog Xenopus tropicalis.</title>
        <authorList>
            <person name="Hellsten U."/>
            <person name="Harland R.M."/>
            <person name="Gilchrist M.J."/>
            <person name="Hendrix D."/>
            <person name="Jurka J."/>
            <person name="Kapitonov V."/>
            <person name="Ovcharenko I."/>
            <person name="Putnam N.H."/>
            <person name="Shu S."/>
            <person name="Taher L."/>
            <person name="Blitz I.L."/>
            <person name="Blumberg B."/>
            <person name="Dichmann D.S."/>
            <person name="Dubchak I."/>
            <person name="Amaya E."/>
            <person name="Detter J.C."/>
            <person name="Fletcher R."/>
            <person name="Gerhard D.S."/>
            <person name="Goodstein D."/>
            <person name="Graves T."/>
            <person name="Grigoriev I.V."/>
            <person name="Grimwood J."/>
            <person name="Kawashima T."/>
            <person name="Lindquist E."/>
            <person name="Lucas S.M."/>
            <person name="Mead P.E."/>
            <person name="Mitros T."/>
            <person name="Ogino H."/>
            <person name="Ohta Y."/>
            <person name="Poliakov A.V."/>
            <person name="Pollet N."/>
            <person name="Robert J."/>
            <person name="Salamov A."/>
            <person name="Sater A.K."/>
            <person name="Schmutz J."/>
            <person name="Terry A."/>
            <person name="Vize P.D."/>
            <person name="Warren W.C."/>
            <person name="Wells D."/>
            <person name="Wills A."/>
            <person name="Wilson R.K."/>
            <person name="Zimmerman L.B."/>
            <person name="Zorn A.M."/>
            <person name="Grainger R."/>
            <person name="Grammer T."/>
            <person name="Khokha M.K."/>
            <person name="Richardson P.M."/>
            <person name="Rokhsar D.S."/>
        </authorList>
    </citation>
    <scope>NUCLEOTIDE SEQUENCE [LARGE SCALE GENOMIC DNA]</scope>
    <source>
        <strain evidence="3">Nigerian</strain>
    </source>
</reference>
<proteinExistence type="predicted"/>
<protein>
    <recommendedName>
        <fullName evidence="4">Reverse transcriptase domain-containing protein</fullName>
    </recommendedName>
</protein>
<reference evidence="3" key="2">
    <citation type="submission" date="2021-03" db="UniProtKB">
        <authorList>
            <consortium name="Ensembl"/>
        </authorList>
    </citation>
    <scope>IDENTIFICATION</scope>
</reference>
<dbReference type="Pfam" id="PF26215">
    <property type="entry name" value="HTH_animal"/>
    <property type="match status" value="1"/>
</dbReference>
<dbReference type="AlphaFoldDB" id="A0A803JXC1"/>
<dbReference type="InterPro" id="IPR043502">
    <property type="entry name" value="DNA/RNA_pol_sf"/>
</dbReference>
<evidence type="ECO:0000259" key="2">
    <source>
        <dbReference type="PROSITE" id="PS50878"/>
    </source>
</evidence>
<dbReference type="PANTHER" id="PTHR21301">
    <property type="entry name" value="REVERSE TRANSCRIPTASE"/>
    <property type="match status" value="1"/>
</dbReference>
<dbReference type="PROSITE" id="PS50164">
    <property type="entry name" value="GIY_YIG"/>
    <property type="match status" value="1"/>
</dbReference>
<dbReference type="InParanoid" id="A0A803JXC1"/>
<dbReference type="SUPFAM" id="SSF56672">
    <property type="entry name" value="DNA/RNA polymerases"/>
    <property type="match status" value="1"/>
</dbReference>
<dbReference type="InterPro" id="IPR058912">
    <property type="entry name" value="HTH_animal"/>
</dbReference>
<organism evidence="3">
    <name type="scientific">Xenopus tropicalis</name>
    <name type="common">Western clawed frog</name>
    <name type="synonym">Silurana tropicalis</name>
    <dbReference type="NCBI Taxonomy" id="8364"/>
    <lineage>
        <taxon>Eukaryota</taxon>
        <taxon>Metazoa</taxon>
        <taxon>Chordata</taxon>
        <taxon>Craniata</taxon>
        <taxon>Vertebrata</taxon>
        <taxon>Euteleostomi</taxon>
        <taxon>Amphibia</taxon>
        <taxon>Batrachia</taxon>
        <taxon>Anura</taxon>
        <taxon>Pipoidea</taxon>
        <taxon>Pipidae</taxon>
        <taxon>Xenopodinae</taxon>
        <taxon>Xenopus</taxon>
        <taxon>Silurana</taxon>
    </lineage>
</organism>
<dbReference type="Pfam" id="PF00078">
    <property type="entry name" value="RVT_1"/>
    <property type="match status" value="1"/>
</dbReference>
<name>A0A803JXC1_XENTR</name>
<dbReference type="Ensembl" id="ENSXETT00000110262">
    <property type="protein sequence ID" value="ENSXETP00000112670"/>
    <property type="gene ID" value="ENSXETG00000045264"/>
</dbReference>